<evidence type="ECO:0000313" key="1">
    <source>
        <dbReference type="EMBL" id="GAI67730.1"/>
    </source>
</evidence>
<name>X1RX14_9ZZZZ</name>
<dbReference type="AlphaFoldDB" id="X1RX14"/>
<gene>
    <name evidence="1" type="ORF">S06H3_65341</name>
</gene>
<feature type="non-terminal residue" evidence="1">
    <location>
        <position position="1"/>
    </location>
</feature>
<comment type="caution">
    <text evidence="1">The sequence shown here is derived from an EMBL/GenBank/DDBJ whole genome shotgun (WGS) entry which is preliminary data.</text>
</comment>
<accession>X1RX14</accession>
<protein>
    <submittedName>
        <fullName evidence="1">Uncharacterized protein</fullName>
    </submittedName>
</protein>
<organism evidence="1">
    <name type="scientific">marine sediment metagenome</name>
    <dbReference type="NCBI Taxonomy" id="412755"/>
    <lineage>
        <taxon>unclassified sequences</taxon>
        <taxon>metagenomes</taxon>
        <taxon>ecological metagenomes</taxon>
    </lineage>
</organism>
<sequence>LLRREQLVDELTLLYPNPGRKELLRWLLPQLSLHWILPELFLNSRDYALSEKQSFP</sequence>
<dbReference type="EMBL" id="BARV01043963">
    <property type="protein sequence ID" value="GAI67730.1"/>
    <property type="molecule type" value="Genomic_DNA"/>
</dbReference>
<proteinExistence type="predicted"/>
<reference evidence="1" key="1">
    <citation type="journal article" date="2014" name="Front. Microbiol.">
        <title>High frequency of phylogenetically diverse reductive dehalogenase-homologous genes in deep subseafloor sedimentary metagenomes.</title>
        <authorList>
            <person name="Kawai M."/>
            <person name="Futagami T."/>
            <person name="Toyoda A."/>
            <person name="Takaki Y."/>
            <person name="Nishi S."/>
            <person name="Hori S."/>
            <person name="Arai W."/>
            <person name="Tsubouchi T."/>
            <person name="Morono Y."/>
            <person name="Uchiyama I."/>
            <person name="Ito T."/>
            <person name="Fujiyama A."/>
            <person name="Inagaki F."/>
            <person name="Takami H."/>
        </authorList>
    </citation>
    <scope>NUCLEOTIDE SEQUENCE</scope>
    <source>
        <strain evidence="1">Expedition CK06-06</strain>
    </source>
</reference>